<dbReference type="GO" id="GO:0005634">
    <property type="term" value="C:nucleus"/>
    <property type="evidence" value="ECO:0007669"/>
    <property type="project" value="TreeGrafter"/>
</dbReference>
<dbReference type="InterPro" id="IPR015886">
    <property type="entry name" value="H2TH_FPG"/>
</dbReference>
<evidence type="ECO:0000256" key="1">
    <source>
        <dbReference type="ARBA" id="ARBA00001668"/>
    </source>
</evidence>
<dbReference type="Gene3D" id="3.20.190.10">
    <property type="entry name" value="MutM-like, N-terminal"/>
    <property type="match status" value="1"/>
</dbReference>
<dbReference type="SUPFAM" id="SSF81624">
    <property type="entry name" value="N-terminal domain of MutM-like DNA repair proteins"/>
    <property type="match status" value="1"/>
</dbReference>
<dbReference type="Pfam" id="PF21218">
    <property type="entry name" value="Fpg-like_C"/>
    <property type="match status" value="1"/>
</dbReference>
<protein>
    <submittedName>
        <fullName evidence="12">Formamidopyrimidine-DNA glycosylase N-terminal domain-domain-containing protein</fullName>
    </submittedName>
</protein>
<keyword evidence="9" id="KW-0326">Glycosidase</keyword>
<dbReference type="SUPFAM" id="SSF46946">
    <property type="entry name" value="S13-like H2TH domain"/>
    <property type="match status" value="1"/>
</dbReference>
<dbReference type="InterPro" id="IPR012319">
    <property type="entry name" value="FPG_cat"/>
</dbReference>
<keyword evidence="13" id="KW-1185">Reference proteome</keyword>
<feature type="domain" description="Formamidopyrimidine-DNA glycosylase catalytic" evidence="11">
    <location>
        <begin position="2"/>
        <end position="151"/>
    </location>
</feature>
<dbReference type="GO" id="GO:0003684">
    <property type="term" value="F:damaged DNA binding"/>
    <property type="evidence" value="ECO:0007669"/>
    <property type="project" value="InterPro"/>
</dbReference>
<dbReference type="OrthoDB" id="444592at2759"/>
<evidence type="ECO:0000256" key="2">
    <source>
        <dbReference type="ARBA" id="ARBA00009409"/>
    </source>
</evidence>
<dbReference type="GO" id="GO:0003906">
    <property type="term" value="F:DNA-(apurinic or apyrimidinic site) endonuclease activity"/>
    <property type="evidence" value="ECO:0007669"/>
    <property type="project" value="InterPro"/>
</dbReference>
<dbReference type="Pfam" id="PF06831">
    <property type="entry name" value="H2TH"/>
    <property type="match status" value="1"/>
</dbReference>
<dbReference type="Gene3D" id="1.10.8.50">
    <property type="match status" value="1"/>
</dbReference>
<dbReference type="EMBL" id="MCFL01000037">
    <property type="protein sequence ID" value="ORZ33268.1"/>
    <property type="molecule type" value="Genomic_DNA"/>
</dbReference>
<feature type="region of interest" description="Disordered" evidence="10">
    <location>
        <begin position="320"/>
        <end position="343"/>
    </location>
</feature>
<evidence type="ECO:0000256" key="8">
    <source>
        <dbReference type="ARBA" id="ARBA00023268"/>
    </source>
</evidence>
<evidence type="ECO:0000259" key="11">
    <source>
        <dbReference type="PROSITE" id="PS51068"/>
    </source>
</evidence>
<keyword evidence="6" id="KW-0234">DNA repair</keyword>
<dbReference type="GO" id="GO:0008270">
    <property type="term" value="F:zinc ion binding"/>
    <property type="evidence" value="ECO:0007669"/>
    <property type="project" value="InterPro"/>
</dbReference>
<evidence type="ECO:0000256" key="6">
    <source>
        <dbReference type="ARBA" id="ARBA00023204"/>
    </source>
</evidence>
<evidence type="ECO:0000256" key="4">
    <source>
        <dbReference type="ARBA" id="ARBA00022801"/>
    </source>
</evidence>
<comment type="catalytic activity">
    <reaction evidence="1">
        <text>Hydrolysis of DNA containing ring-opened 7-methylguanine residues, releasing 2,6-diamino-4-hydroxy-5-(N-methyl)formamidopyrimidine.</text>
        <dbReference type="EC" id="3.2.2.23"/>
    </reaction>
</comment>
<evidence type="ECO:0000256" key="5">
    <source>
        <dbReference type="ARBA" id="ARBA00023125"/>
    </source>
</evidence>
<gene>
    <name evidence="12" type="ORF">BCR44DRAFT_102888</name>
</gene>
<proteinExistence type="inferred from homology"/>
<keyword evidence="7" id="KW-0456">Lyase</keyword>
<dbReference type="InterPro" id="IPR035937">
    <property type="entry name" value="FPG_N"/>
</dbReference>
<evidence type="ECO:0000256" key="7">
    <source>
        <dbReference type="ARBA" id="ARBA00023239"/>
    </source>
</evidence>
<comment type="similarity">
    <text evidence="2">Belongs to the FPG family.</text>
</comment>
<evidence type="ECO:0000256" key="10">
    <source>
        <dbReference type="SAM" id="MobiDB-lite"/>
    </source>
</evidence>
<dbReference type="AlphaFoldDB" id="A0A1Y2HF97"/>
<feature type="non-terminal residue" evidence="12">
    <location>
        <position position="343"/>
    </location>
</feature>
<dbReference type="PANTHER" id="PTHR22993:SF9">
    <property type="entry name" value="FORMAMIDOPYRIMIDINE-DNA GLYCOSYLASE"/>
    <property type="match status" value="1"/>
</dbReference>
<dbReference type="Pfam" id="PF01149">
    <property type="entry name" value="Fapy_DNA_glyco"/>
    <property type="match status" value="1"/>
</dbReference>
<evidence type="ECO:0000256" key="9">
    <source>
        <dbReference type="ARBA" id="ARBA00023295"/>
    </source>
</evidence>
<evidence type="ECO:0000313" key="13">
    <source>
        <dbReference type="Proteomes" id="UP000193411"/>
    </source>
</evidence>
<dbReference type="InterPro" id="IPR049332">
    <property type="entry name" value="Fpg-like_C"/>
</dbReference>
<keyword evidence="3" id="KW-0227">DNA damage</keyword>
<accession>A0A1Y2HF97</accession>
<reference evidence="12 13" key="1">
    <citation type="submission" date="2016-07" db="EMBL/GenBank/DDBJ databases">
        <title>Pervasive Adenine N6-methylation of Active Genes in Fungi.</title>
        <authorList>
            <consortium name="DOE Joint Genome Institute"/>
            <person name="Mondo S.J."/>
            <person name="Dannebaum R.O."/>
            <person name="Kuo R.C."/>
            <person name="Labutti K."/>
            <person name="Haridas S."/>
            <person name="Kuo A."/>
            <person name="Salamov A."/>
            <person name="Ahrendt S.R."/>
            <person name="Lipzen A."/>
            <person name="Sullivan W."/>
            <person name="Andreopoulos W.B."/>
            <person name="Clum A."/>
            <person name="Lindquist E."/>
            <person name="Daum C."/>
            <person name="Ramamoorthy G.K."/>
            <person name="Gryganskyi A."/>
            <person name="Culley D."/>
            <person name="Magnuson J.K."/>
            <person name="James T.Y."/>
            <person name="O'Malley M.A."/>
            <person name="Stajich J.E."/>
            <person name="Spatafora J.W."/>
            <person name="Visel A."/>
            <person name="Grigoriev I.V."/>
        </authorList>
    </citation>
    <scope>NUCLEOTIDE SEQUENCE [LARGE SCALE GENOMIC DNA]</scope>
    <source>
        <strain evidence="12 13">PL171</strain>
    </source>
</reference>
<keyword evidence="8" id="KW-0511">Multifunctional enzyme</keyword>
<dbReference type="Proteomes" id="UP000193411">
    <property type="component" value="Unassembled WGS sequence"/>
</dbReference>
<sequence>MPELPEVDHLRQSFSKVAVGANVASIDAHPDPIIFTNGTTHTLLQATLQGAKIVSCERYGKWMYTRIEPAAGGNDAGANPPESTYWYLHLGMTGSLRIKGHDNTTYLSSNIQYASDAEEWPPKYAKFWFTLTHAESGAVHEVAFCDPRRLGKCFVQTTSAAPRSVPPLSLLGFDPVHCMPDLAQWTQLLARRSPTSPIKAVLLDQAFAAGVGNWIADEVLYQAGVHPQSTCAAVVANAHVVASIRDGLSIIVTQACQYGPGGYPREWLFHYRWAKRGKGKQVVQDAHGRKVEFVSVGGRTAAYVPEVQKLLKVAASAMSREEQRNESDLSSLEDIDEHQELSE</sequence>
<dbReference type="SMART" id="SM00898">
    <property type="entry name" value="Fapy_DNA_glyco"/>
    <property type="match status" value="1"/>
</dbReference>
<dbReference type="PROSITE" id="PS51068">
    <property type="entry name" value="FPG_CAT"/>
    <property type="match status" value="1"/>
</dbReference>
<dbReference type="GO" id="GO:0006284">
    <property type="term" value="P:base-excision repair"/>
    <property type="evidence" value="ECO:0007669"/>
    <property type="project" value="InterPro"/>
</dbReference>
<dbReference type="GO" id="GO:0016829">
    <property type="term" value="F:lyase activity"/>
    <property type="evidence" value="ECO:0007669"/>
    <property type="project" value="UniProtKB-KW"/>
</dbReference>
<keyword evidence="4" id="KW-0378">Hydrolase</keyword>
<dbReference type="SMART" id="SM01232">
    <property type="entry name" value="H2TH"/>
    <property type="match status" value="1"/>
</dbReference>
<dbReference type="STRING" id="765915.A0A1Y2HF97"/>
<dbReference type="GO" id="GO:0008534">
    <property type="term" value="F:oxidized purine nucleobase lesion DNA N-glycosylase activity"/>
    <property type="evidence" value="ECO:0007669"/>
    <property type="project" value="UniProtKB-EC"/>
</dbReference>
<dbReference type="InterPro" id="IPR010979">
    <property type="entry name" value="Ribosomal_uS13-like_H2TH"/>
</dbReference>
<keyword evidence="5" id="KW-0238">DNA-binding</keyword>
<dbReference type="PANTHER" id="PTHR22993">
    <property type="entry name" value="FORMAMIDOPYRIMIDINE-DNA GLYCOSYLASE"/>
    <property type="match status" value="1"/>
</dbReference>
<organism evidence="12 13">
    <name type="scientific">Catenaria anguillulae PL171</name>
    <dbReference type="NCBI Taxonomy" id="765915"/>
    <lineage>
        <taxon>Eukaryota</taxon>
        <taxon>Fungi</taxon>
        <taxon>Fungi incertae sedis</taxon>
        <taxon>Blastocladiomycota</taxon>
        <taxon>Blastocladiomycetes</taxon>
        <taxon>Blastocladiales</taxon>
        <taxon>Catenariaceae</taxon>
        <taxon>Catenaria</taxon>
    </lineage>
</organism>
<evidence type="ECO:0000256" key="3">
    <source>
        <dbReference type="ARBA" id="ARBA00022763"/>
    </source>
</evidence>
<name>A0A1Y2HF97_9FUNG</name>
<evidence type="ECO:0000313" key="12">
    <source>
        <dbReference type="EMBL" id="ORZ33268.1"/>
    </source>
</evidence>
<comment type="caution">
    <text evidence="12">The sequence shown here is derived from an EMBL/GenBank/DDBJ whole genome shotgun (WGS) entry which is preliminary data.</text>
</comment>